<feature type="compositionally biased region" description="Low complexity" evidence="6">
    <location>
        <begin position="295"/>
        <end position="313"/>
    </location>
</feature>
<dbReference type="Proteomes" id="UP000318571">
    <property type="component" value="Chromosome 8"/>
</dbReference>
<evidence type="ECO:0000256" key="4">
    <source>
        <dbReference type="ARBA" id="ARBA00023212"/>
    </source>
</evidence>
<dbReference type="InterPro" id="IPR007259">
    <property type="entry name" value="GCP"/>
</dbReference>
<evidence type="ECO:0000259" key="7">
    <source>
        <dbReference type="Pfam" id="PF04130"/>
    </source>
</evidence>
<dbReference type="GO" id="GO:0000278">
    <property type="term" value="P:mitotic cell cycle"/>
    <property type="evidence" value="ECO:0007669"/>
    <property type="project" value="TreeGrafter"/>
</dbReference>
<comment type="caution">
    <text evidence="9">The sequence shown here is derived from an EMBL/GenBank/DDBJ whole genome shotgun (WGS) entry which is preliminary data.</text>
</comment>
<keyword evidence="4 5" id="KW-0206">Cytoskeleton</keyword>
<evidence type="ECO:0000256" key="1">
    <source>
        <dbReference type="ARBA" id="ARBA00010337"/>
    </source>
</evidence>
<accession>A0A553N941</accession>
<proteinExistence type="inferred from homology"/>
<dbReference type="Pfam" id="PF04130">
    <property type="entry name" value="GCP_C_terminal"/>
    <property type="match status" value="1"/>
</dbReference>
<dbReference type="EMBL" id="VCGU01000459">
    <property type="protein sequence ID" value="TRY61968.1"/>
    <property type="molecule type" value="Genomic_DNA"/>
</dbReference>
<dbReference type="GO" id="GO:0043015">
    <property type="term" value="F:gamma-tubulin binding"/>
    <property type="evidence" value="ECO:0007669"/>
    <property type="project" value="InterPro"/>
</dbReference>
<dbReference type="GO" id="GO:0051321">
    <property type="term" value="P:meiotic cell cycle"/>
    <property type="evidence" value="ECO:0007669"/>
    <property type="project" value="TreeGrafter"/>
</dbReference>
<feature type="domain" description="Gamma tubulin complex component C-terminal" evidence="7">
    <location>
        <begin position="807"/>
        <end position="1041"/>
    </location>
</feature>
<name>A0A553N941_TIGCA</name>
<dbReference type="PANTHER" id="PTHR19302:SF33">
    <property type="entry name" value="GAMMA-TUBULIN COMPLEX COMPONENT 5"/>
    <property type="match status" value="1"/>
</dbReference>
<evidence type="ECO:0000313" key="10">
    <source>
        <dbReference type="Proteomes" id="UP000318571"/>
    </source>
</evidence>
<keyword evidence="2 5" id="KW-0963">Cytoplasm</keyword>
<feature type="region of interest" description="Disordered" evidence="6">
    <location>
        <begin position="104"/>
        <end position="141"/>
    </location>
</feature>
<dbReference type="InterPro" id="IPR041470">
    <property type="entry name" value="GCP_N"/>
</dbReference>
<sequence length="1045" mass="118485">MSQFSKTLMYHSEKFLKLHKSVSKPWSVPDQGEVSIFNLAQNNAFGQTEKDLQTVEGVIFLVNPIANCHGSFFRSLQAGPGHTDHRASLPPACSPRARLKRLSRGPAQSWPPGLGRPVGGCDETGKRSRENRAWGPSSAMSALRPHLEGPLSRLITHLTSFQPEEENYELCHAFAVSNLLYHNYYEPQERTLQGHFEGLAQKFQIHVQRDKEQRLAHLLSAYHQSPVFQAGHAQHDIRIRLLALLWHLAESPLHAPYTPVDWALPSSPQAPPTDWAQILSQGERPLSPWDEPSDLSEWSDASSESQDSAELSAPVPGPAHIRAPDGHPERPAPSPDLPSQTSRQWLADRIQPQYWPSPPAPPPILSRWPAAHFENTVSQTLHEAGQPVTVRTRLSEYQLLRECVWTVRSPQSSTVFELDSTGHTFRVRPHICLASVTAMTLGHALGSFCTFLSHLKGLMDFVTSVQQSLSGPFTYEAYANGLADTLHALSTTVLGLEERILGQQETFTLLNLLDELASWIQTIRVLHQCHVRAVEPSHSPAENWFKAVKLLAVLEPCLVVQTNADDLHILMNIFLNACRPYLRIIDLWLSEGRLEDFREEFVFTQVDPVESETFWQQGFLTQPYKKKLAQVGLCMPEMFEFVLPKILTTGKSIEILAVLDKKHSIRSEAYDRDFQLNLYDNFVRDLRSNFQPTVPQPKTLESDSNLSPEVSEVLDYQSFEQDMRRDNAHLELDPYLALAFETVYEACEAQDQPTDDDTRTPSQLIPGLDPLKPIGNLLKRSFQPHITNTSQSSCAQLLHLVLHVLNLEDHLSSVRRVFLLEAGDLMFEFTSDLFPKLDLDLPGLDSTSVTLFLQDCIGRRYPEEADRFSLFIPDELETSEVFLTESVLSYDVQWPLNLVLDQQSLRSYNEIFLFLLKVKRSIWALQEIHAKSLASTMDDIVHQNTSSEEENLSQEHTRTPNALKMHRILLLRSWLFHFLGNIHSYFMTRVLHSTELELTAELAQCKDLDEVIAAHKGHISKIVDRCFLHSSAKILREAVMKVMKI</sequence>
<keyword evidence="10" id="KW-1185">Reference proteome</keyword>
<comment type="similarity">
    <text evidence="1 5">Belongs to the TUBGCP family.</text>
</comment>
<dbReference type="STRING" id="6832.A0A553N941"/>
<dbReference type="OMA" id="ILRFWLM"/>
<protein>
    <recommendedName>
        <fullName evidence="5">Gamma-tubulin complex component</fullName>
    </recommendedName>
</protein>
<evidence type="ECO:0000256" key="5">
    <source>
        <dbReference type="RuleBase" id="RU363050"/>
    </source>
</evidence>
<dbReference type="GO" id="GO:0051011">
    <property type="term" value="F:microtubule minus-end binding"/>
    <property type="evidence" value="ECO:0007669"/>
    <property type="project" value="TreeGrafter"/>
</dbReference>
<feature type="region of interest" description="Disordered" evidence="6">
    <location>
        <begin position="283"/>
        <end position="342"/>
    </location>
</feature>
<dbReference type="Gene3D" id="1.20.120.1900">
    <property type="entry name" value="Gamma-tubulin complex, C-terminal domain"/>
    <property type="match status" value="1"/>
</dbReference>
<evidence type="ECO:0000256" key="2">
    <source>
        <dbReference type="ARBA" id="ARBA00022490"/>
    </source>
</evidence>
<reference evidence="9 10" key="1">
    <citation type="journal article" date="2018" name="Nat. Ecol. Evol.">
        <title>Genomic signatures of mitonuclear coevolution across populations of Tigriopus californicus.</title>
        <authorList>
            <person name="Barreto F.S."/>
            <person name="Watson E.T."/>
            <person name="Lima T.G."/>
            <person name="Willett C.S."/>
            <person name="Edmands S."/>
            <person name="Li W."/>
            <person name="Burton R.S."/>
        </authorList>
    </citation>
    <scope>NUCLEOTIDE SEQUENCE [LARGE SCALE GENOMIC DNA]</scope>
    <source>
        <strain evidence="9 10">San Diego</strain>
    </source>
</reference>
<evidence type="ECO:0000313" key="9">
    <source>
        <dbReference type="EMBL" id="TRY61968.1"/>
    </source>
</evidence>
<dbReference type="Pfam" id="PF17681">
    <property type="entry name" value="GCP_N_terminal"/>
    <property type="match status" value="1"/>
</dbReference>
<evidence type="ECO:0000259" key="8">
    <source>
        <dbReference type="Pfam" id="PF17681"/>
    </source>
</evidence>
<dbReference type="GO" id="GO:0051225">
    <property type="term" value="P:spindle assembly"/>
    <property type="evidence" value="ECO:0007669"/>
    <property type="project" value="TreeGrafter"/>
</dbReference>
<feature type="compositionally biased region" description="Basic and acidic residues" evidence="6">
    <location>
        <begin position="123"/>
        <end position="132"/>
    </location>
</feature>
<dbReference type="GO" id="GO:0031122">
    <property type="term" value="P:cytoplasmic microtubule organization"/>
    <property type="evidence" value="ECO:0007669"/>
    <property type="project" value="TreeGrafter"/>
</dbReference>
<dbReference type="InterPro" id="IPR042241">
    <property type="entry name" value="GCP_C_sf"/>
</dbReference>
<dbReference type="GO" id="GO:0000930">
    <property type="term" value="C:gamma-tubulin complex"/>
    <property type="evidence" value="ECO:0007669"/>
    <property type="project" value="TreeGrafter"/>
</dbReference>
<dbReference type="InterPro" id="IPR040457">
    <property type="entry name" value="GCP_C"/>
</dbReference>
<comment type="subcellular location">
    <subcellularLocation>
        <location evidence="5">Cytoplasm</location>
        <location evidence="5">Cytoskeleton</location>
        <location evidence="5">Microtubule organizing center</location>
    </subcellularLocation>
</comment>
<keyword evidence="3 5" id="KW-0493">Microtubule</keyword>
<dbReference type="InterPro" id="IPR059169">
    <property type="entry name" value="GCP5_N_ext"/>
</dbReference>
<dbReference type="PANTHER" id="PTHR19302">
    <property type="entry name" value="GAMMA TUBULIN COMPLEX PROTEIN"/>
    <property type="match status" value="1"/>
</dbReference>
<dbReference type="GO" id="GO:0005874">
    <property type="term" value="C:microtubule"/>
    <property type="evidence" value="ECO:0007669"/>
    <property type="project" value="UniProtKB-KW"/>
</dbReference>
<dbReference type="GO" id="GO:0000922">
    <property type="term" value="C:spindle pole"/>
    <property type="evidence" value="ECO:0007669"/>
    <property type="project" value="InterPro"/>
</dbReference>
<evidence type="ECO:0000256" key="6">
    <source>
        <dbReference type="SAM" id="MobiDB-lite"/>
    </source>
</evidence>
<dbReference type="AlphaFoldDB" id="A0A553N941"/>
<feature type="domain" description="Gamma tubulin complex component protein N-terminal" evidence="8">
    <location>
        <begin position="412"/>
        <end position="676"/>
    </location>
</feature>
<dbReference type="CDD" id="cd22572">
    <property type="entry name" value="GCP5_NTD"/>
    <property type="match status" value="1"/>
</dbReference>
<evidence type="ECO:0000256" key="3">
    <source>
        <dbReference type="ARBA" id="ARBA00022701"/>
    </source>
</evidence>
<gene>
    <name evidence="9" type="ORF">TCAL_13831</name>
</gene>
<organism evidence="9 10">
    <name type="scientific">Tigriopus californicus</name>
    <name type="common">Marine copepod</name>
    <dbReference type="NCBI Taxonomy" id="6832"/>
    <lineage>
        <taxon>Eukaryota</taxon>
        <taxon>Metazoa</taxon>
        <taxon>Ecdysozoa</taxon>
        <taxon>Arthropoda</taxon>
        <taxon>Crustacea</taxon>
        <taxon>Multicrustacea</taxon>
        <taxon>Hexanauplia</taxon>
        <taxon>Copepoda</taxon>
        <taxon>Harpacticoida</taxon>
        <taxon>Harpacticidae</taxon>
        <taxon>Tigriopus</taxon>
    </lineage>
</organism>
<dbReference type="GO" id="GO:0007020">
    <property type="term" value="P:microtubule nucleation"/>
    <property type="evidence" value="ECO:0007669"/>
    <property type="project" value="InterPro"/>
</dbReference>